<evidence type="ECO:0000256" key="5">
    <source>
        <dbReference type="ARBA" id="ARBA00023211"/>
    </source>
</evidence>
<keyword evidence="10" id="KW-1185">Reference proteome</keyword>
<gene>
    <name evidence="9" type="primary">HRT2</name>
    <name evidence="9" type="ORF">LPJ64_002166</name>
</gene>
<evidence type="ECO:0000256" key="3">
    <source>
        <dbReference type="ARBA" id="ARBA00022723"/>
    </source>
</evidence>
<dbReference type="InterPro" id="IPR002791">
    <property type="entry name" value="ARMT1-like_metal-bd"/>
</dbReference>
<dbReference type="Gene3D" id="3.40.50.10880">
    <property type="entry name" value="Uncharacterised protein PF01937, DUF89, domain 3"/>
    <property type="match status" value="1"/>
</dbReference>
<dbReference type="InterPro" id="IPR036075">
    <property type="entry name" value="ARMT-1-like_metal-bd_sf"/>
</dbReference>
<dbReference type="Pfam" id="PF01937">
    <property type="entry name" value="ARMT1-like_dom"/>
    <property type="match status" value="1"/>
</dbReference>
<proteinExistence type="inferred from homology"/>
<comment type="similarity">
    <text evidence="2 7">Belongs to the damage-control phosphatase family. Sugar phosphate phosphatase III subfamily.</text>
</comment>
<dbReference type="InterPro" id="IPR039763">
    <property type="entry name" value="ARMT1"/>
</dbReference>
<reference evidence="9" key="1">
    <citation type="submission" date="2022-07" db="EMBL/GenBank/DDBJ databases">
        <title>Phylogenomic reconstructions and comparative analyses of Kickxellomycotina fungi.</title>
        <authorList>
            <person name="Reynolds N.K."/>
            <person name="Stajich J.E."/>
            <person name="Barry K."/>
            <person name="Grigoriev I.V."/>
            <person name="Crous P."/>
            <person name="Smith M.E."/>
        </authorList>
    </citation>
    <scope>NUCLEOTIDE SEQUENCE</scope>
    <source>
        <strain evidence="9">NBRC 105413</strain>
    </source>
</reference>
<protein>
    <recommendedName>
        <fullName evidence="7">Sugar phosphate phosphatase</fullName>
        <ecNumber evidence="7">3.1.3.-</ecNumber>
    </recommendedName>
</protein>
<evidence type="ECO:0000256" key="4">
    <source>
        <dbReference type="ARBA" id="ARBA00022801"/>
    </source>
</evidence>
<comment type="caution">
    <text evidence="9">The sequence shown here is derived from an EMBL/GenBank/DDBJ whole genome shotgun (WGS) entry which is preliminary data.</text>
</comment>
<keyword evidence="4 7" id="KW-0378">Hydrolase</keyword>
<comment type="catalytic activity">
    <reaction evidence="1 7">
        <text>beta-D-fructose 1-phosphate + H2O = D-fructose + phosphate</text>
        <dbReference type="Rhea" id="RHEA:35603"/>
        <dbReference type="ChEBI" id="CHEBI:15377"/>
        <dbReference type="ChEBI" id="CHEBI:37721"/>
        <dbReference type="ChEBI" id="CHEBI:43474"/>
        <dbReference type="ChEBI" id="CHEBI:138881"/>
    </reaction>
</comment>
<name>A0A9W7XMM7_9FUNG</name>
<sequence length="469" mass="53131">MATAADSSADPFADFAPNKTPYKPLVAAADGSNFTYESLHNRVPHILTDVINDFYHTVADYSGPEAEATVAEGKALIGELSKLKHEMATDKPLTPLEDDGRGDIDTWNEWLAKFFPKATWYSAPFLTWETYLYRRIATVFGRSKHWAQFDFFAQKKESTFRASMVAVAKLCSRVDVLTKESIADKENETKMHLAFIEMLHSSLWGNQTDLSMFPGLSNEKLEEMQARISSGENNSKIVSNDTDRIWDIVKQIQQGRIDIVLDNSGFELLQDVLLAHWLVSAGYAGKVVFHTKRIPWYVSDVTNTDFHWLVYVAQDPEIIGDSGMSDQDKDTLKRLGKTWAGFLAAGTWELKDALYWTGPYTFRFLPTLDKDLWGNELTKSDVVIFKGDLNYRKLIYELEWPVTTPFVDAIGPIATDPRAPAIVALRTSKCDTITGVDQERADELFKVQKNWMYSGQYGVIQLSPGRWKK</sequence>
<dbReference type="SUPFAM" id="SSF111321">
    <property type="entry name" value="AF1104-like"/>
    <property type="match status" value="1"/>
</dbReference>
<evidence type="ECO:0000313" key="9">
    <source>
        <dbReference type="EMBL" id="KAJ1646367.1"/>
    </source>
</evidence>
<dbReference type="PANTHER" id="PTHR12260">
    <property type="entry name" value="DAMAGE-CONTROL PHOSPHATASE ARMT1"/>
    <property type="match status" value="1"/>
</dbReference>
<dbReference type="Gene3D" id="1.20.930.60">
    <property type="match status" value="1"/>
</dbReference>
<dbReference type="AlphaFoldDB" id="A0A9W7XMM7"/>
<comment type="cofactor">
    <cofactor evidence="7">
        <name>Mn(2+)</name>
        <dbReference type="ChEBI" id="CHEBI:29035"/>
    </cofactor>
    <cofactor evidence="7">
        <name>Ni(2+)</name>
        <dbReference type="ChEBI" id="CHEBI:49786"/>
    </cofactor>
</comment>
<evidence type="ECO:0000313" key="10">
    <source>
        <dbReference type="Proteomes" id="UP001145021"/>
    </source>
</evidence>
<dbReference type="Proteomes" id="UP001145021">
    <property type="component" value="Unassembled WGS sequence"/>
</dbReference>
<dbReference type="GO" id="GO:0016791">
    <property type="term" value="F:phosphatase activity"/>
    <property type="evidence" value="ECO:0007669"/>
    <property type="project" value="TreeGrafter"/>
</dbReference>
<evidence type="ECO:0000256" key="2">
    <source>
        <dbReference type="ARBA" id="ARBA00009519"/>
    </source>
</evidence>
<evidence type="ECO:0000256" key="7">
    <source>
        <dbReference type="RuleBase" id="RU367030"/>
    </source>
</evidence>
<comment type="function">
    <text evidence="7">Metal-dependent phosphatase that shows phosphatase activity against several substrates, including fructose-1-phosphate and fructose-6-phosphate. Its preference for fructose-1-phosphate, a strong glycating agent that causes DNA damage rather than a canonical yeast metabolite, suggests a damage-control function in hexose phosphate metabolism.</text>
</comment>
<evidence type="ECO:0000256" key="1">
    <source>
        <dbReference type="ARBA" id="ARBA00001326"/>
    </source>
</evidence>
<keyword evidence="5 7" id="KW-0464">Manganese</keyword>
<dbReference type="GO" id="GO:0006974">
    <property type="term" value="P:DNA damage response"/>
    <property type="evidence" value="ECO:0007669"/>
    <property type="project" value="TreeGrafter"/>
</dbReference>
<dbReference type="EMBL" id="JANBOH010000064">
    <property type="protein sequence ID" value="KAJ1646367.1"/>
    <property type="molecule type" value="Genomic_DNA"/>
</dbReference>
<evidence type="ECO:0000256" key="6">
    <source>
        <dbReference type="ARBA" id="ARBA00048809"/>
    </source>
</evidence>
<keyword evidence="3 7" id="KW-0479">Metal-binding</keyword>
<comment type="catalytic activity">
    <reaction evidence="6 7">
        <text>beta-D-fructose 6-phosphate = dihydroxyacetone + D-glyceraldehyde 3-phosphate</text>
        <dbReference type="Rhea" id="RHEA:28002"/>
        <dbReference type="ChEBI" id="CHEBI:16016"/>
        <dbReference type="ChEBI" id="CHEBI:57634"/>
        <dbReference type="ChEBI" id="CHEBI:59776"/>
    </reaction>
</comment>
<dbReference type="PANTHER" id="PTHR12260:SF6">
    <property type="entry name" value="DAMAGE-CONTROL PHOSPHATASE ARMT1"/>
    <property type="match status" value="1"/>
</dbReference>
<dbReference type="GO" id="GO:0046872">
    <property type="term" value="F:metal ion binding"/>
    <property type="evidence" value="ECO:0007669"/>
    <property type="project" value="UniProtKB-UniRule"/>
</dbReference>
<feature type="domain" description="Damage-control phosphatase ARMT1-like metal-binding" evidence="8">
    <location>
        <begin position="40"/>
        <end position="442"/>
    </location>
</feature>
<evidence type="ECO:0000259" key="8">
    <source>
        <dbReference type="Pfam" id="PF01937"/>
    </source>
</evidence>
<dbReference type="EC" id="3.1.3.-" evidence="7"/>
<dbReference type="GO" id="GO:0005634">
    <property type="term" value="C:nucleus"/>
    <property type="evidence" value="ECO:0007669"/>
    <property type="project" value="TreeGrafter"/>
</dbReference>
<organism evidence="9 10">
    <name type="scientific">Coemansia asiatica</name>
    <dbReference type="NCBI Taxonomy" id="1052880"/>
    <lineage>
        <taxon>Eukaryota</taxon>
        <taxon>Fungi</taxon>
        <taxon>Fungi incertae sedis</taxon>
        <taxon>Zoopagomycota</taxon>
        <taxon>Kickxellomycotina</taxon>
        <taxon>Kickxellomycetes</taxon>
        <taxon>Kickxellales</taxon>
        <taxon>Kickxellaceae</taxon>
        <taxon>Coemansia</taxon>
    </lineage>
</organism>
<comment type="domain">
    <text evidence="7">Subfamily III proteins have a conserved RTxK motif about 40-50 residues from the C-terminus; the threonine may be replaced by serine or cysteine.</text>
</comment>
<accession>A0A9W7XMM7</accession>